<evidence type="ECO:0000256" key="5">
    <source>
        <dbReference type="ARBA" id="ARBA00022801"/>
    </source>
</evidence>
<evidence type="ECO:0000256" key="3">
    <source>
        <dbReference type="ARBA" id="ARBA00022670"/>
    </source>
</evidence>
<comment type="catalytic activity">
    <reaction evidence="9">
        <text>Hydrolyzes the peptide bond -P2-(S-farnesyl or geranylgeranyl)C-P1'-P2'-P3'-COOH where P1' and P2' are amino acids with aliphatic sidechains and P3' is any C-terminal residue.</text>
        <dbReference type="EC" id="3.4.26.1"/>
    </reaction>
</comment>
<dbReference type="GO" id="GO:0071586">
    <property type="term" value="P:CAAX-box protein processing"/>
    <property type="evidence" value="ECO:0007669"/>
    <property type="project" value="InterPro"/>
</dbReference>
<keyword evidence="7 11" id="KW-1133">Transmembrane helix</keyword>
<dbReference type="EC" id="3.4.26.1" evidence="10"/>
<dbReference type="InterPro" id="IPR039731">
    <property type="entry name" value="Rce1"/>
</dbReference>
<evidence type="ECO:0000256" key="6">
    <source>
        <dbReference type="ARBA" id="ARBA00022824"/>
    </source>
</evidence>
<gene>
    <name evidence="13" type="ORF">PBAH0796_LOCUS21070</name>
</gene>
<protein>
    <recommendedName>
        <fullName evidence="10">intramembrane prenyl-peptidase Rce1</fullName>
        <ecNumber evidence="10">3.4.26.1</ecNumber>
    </recommendedName>
</protein>
<dbReference type="AlphaFoldDB" id="A0A7S0AT85"/>
<evidence type="ECO:0000259" key="12">
    <source>
        <dbReference type="Pfam" id="PF02517"/>
    </source>
</evidence>
<name>A0A7S0AT85_9DINO</name>
<evidence type="ECO:0000256" key="8">
    <source>
        <dbReference type="ARBA" id="ARBA00023136"/>
    </source>
</evidence>
<dbReference type="GO" id="GO:0005789">
    <property type="term" value="C:endoplasmic reticulum membrane"/>
    <property type="evidence" value="ECO:0007669"/>
    <property type="project" value="UniProtKB-SubCell"/>
</dbReference>
<evidence type="ECO:0000256" key="2">
    <source>
        <dbReference type="ARBA" id="ARBA00006897"/>
    </source>
</evidence>
<feature type="transmembrane region" description="Helical" evidence="11">
    <location>
        <begin position="34"/>
        <end position="54"/>
    </location>
</feature>
<evidence type="ECO:0000256" key="9">
    <source>
        <dbReference type="ARBA" id="ARBA00047280"/>
    </source>
</evidence>
<feature type="transmembrane region" description="Helical" evidence="11">
    <location>
        <begin position="278"/>
        <end position="300"/>
    </location>
</feature>
<evidence type="ECO:0000256" key="4">
    <source>
        <dbReference type="ARBA" id="ARBA00022692"/>
    </source>
</evidence>
<dbReference type="GO" id="GO:0004222">
    <property type="term" value="F:metalloendopeptidase activity"/>
    <property type="evidence" value="ECO:0007669"/>
    <property type="project" value="InterPro"/>
</dbReference>
<dbReference type="PANTHER" id="PTHR13046">
    <property type="entry name" value="PROTEASE U48 CAAX PRENYL PROTEASE RCE1"/>
    <property type="match status" value="1"/>
</dbReference>
<dbReference type="InterPro" id="IPR003675">
    <property type="entry name" value="Rce1/LyrA-like_dom"/>
</dbReference>
<comment type="subcellular location">
    <subcellularLocation>
        <location evidence="1">Endoplasmic reticulum membrane</location>
        <topology evidence="1">Multi-pass membrane protein</topology>
    </subcellularLocation>
</comment>
<evidence type="ECO:0000256" key="1">
    <source>
        <dbReference type="ARBA" id="ARBA00004477"/>
    </source>
</evidence>
<feature type="domain" description="CAAX prenyl protease 2/Lysostaphin resistance protein A-like" evidence="12">
    <location>
        <begin position="153"/>
        <end position="256"/>
    </location>
</feature>
<keyword evidence="5" id="KW-0378">Hydrolase</keyword>
<evidence type="ECO:0000313" key="13">
    <source>
        <dbReference type="EMBL" id="CAD8372845.1"/>
    </source>
</evidence>
<keyword evidence="6" id="KW-0256">Endoplasmic reticulum</keyword>
<evidence type="ECO:0000256" key="10">
    <source>
        <dbReference type="ARBA" id="ARBA00049729"/>
    </source>
</evidence>
<proteinExistence type="inferred from homology"/>
<dbReference type="PANTHER" id="PTHR13046:SF0">
    <property type="entry name" value="CAAX PRENYL PROTEASE 2"/>
    <property type="match status" value="1"/>
</dbReference>
<reference evidence="13" key="1">
    <citation type="submission" date="2021-01" db="EMBL/GenBank/DDBJ databases">
        <authorList>
            <person name="Corre E."/>
            <person name="Pelletier E."/>
            <person name="Niang G."/>
            <person name="Scheremetjew M."/>
            <person name="Finn R."/>
            <person name="Kale V."/>
            <person name="Holt S."/>
            <person name="Cochrane G."/>
            <person name="Meng A."/>
            <person name="Brown T."/>
            <person name="Cohen L."/>
        </authorList>
    </citation>
    <scope>NUCLEOTIDE SEQUENCE</scope>
    <source>
        <strain evidence="13">Pbaha01</strain>
    </source>
</reference>
<evidence type="ECO:0000256" key="11">
    <source>
        <dbReference type="SAM" id="Phobius"/>
    </source>
</evidence>
<dbReference type="EMBL" id="HBEG01034497">
    <property type="protein sequence ID" value="CAD8372845.1"/>
    <property type="molecule type" value="Transcribed_RNA"/>
</dbReference>
<evidence type="ECO:0000256" key="7">
    <source>
        <dbReference type="ARBA" id="ARBA00022989"/>
    </source>
</evidence>
<keyword evidence="4 11" id="KW-0812">Transmembrane</keyword>
<feature type="transmembrane region" description="Helical" evidence="11">
    <location>
        <begin position="177"/>
        <end position="201"/>
    </location>
</feature>
<dbReference type="Pfam" id="PF02517">
    <property type="entry name" value="Rce1-like"/>
    <property type="match status" value="1"/>
</dbReference>
<comment type="similarity">
    <text evidence="2">Belongs to the peptidase U48 family.</text>
</comment>
<sequence>MAQGALAAAILEAGPSRALFHGMMARLVLEVPPVVAVLASLGLASFFVASLYLWRLAGYQDADRNEPSTIQRRFLSTLLSCACSTGLVYGLARPSKDGMTLLELLGLEAAEPLRACACCLGLTAALFLGPLLQHLAAVCEFHTPLISSPQCSWVLMRDLAMAPFTEEFVFRACIVRLLVGASLPGAAVALGSPLCFALAHAHHFREHVRKLENKQAALMQVAFQIFYTSLFGMYSTYLLLRTGSTVAVVLAHSFCNHQGFPDLGFLVFANHELHRHRIWLAVAYVAGMLLFCCLLVPLTADFPTHFAPSSQCPSAQRQCK</sequence>
<organism evidence="13">
    <name type="scientific">Pyrodinium bahamense</name>
    <dbReference type="NCBI Taxonomy" id="73915"/>
    <lineage>
        <taxon>Eukaryota</taxon>
        <taxon>Sar</taxon>
        <taxon>Alveolata</taxon>
        <taxon>Dinophyceae</taxon>
        <taxon>Gonyaulacales</taxon>
        <taxon>Pyrocystaceae</taxon>
        <taxon>Pyrodinium</taxon>
    </lineage>
</organism>
<feature type="transmembrane region" description="Helical" evidence="11">
    <location>
        <begin position="221"/>
        <end position="240"/>
    </location>
</feature>
<keyword evidence="3" id="KW-0645">Protease</keyword>
<accession>A0A7S0AT85</accession>
<keyword evidence="8 11" id="KW-0472">Membrane</keyword>